<evidence type="ECO:0000256" key="7">
    <source>
        <dbReference type="SAM" id="MobiDB-lite"/>
    </source>
</evidence>
<keyword evidence="10" id="KW-1185">Reference proteome</keyword>
<feature type="compositionally biased region" description="Basic residues" evidence="7">
    <location>
        <begin position="774"/>
        <end position="783"/>
    </location>
</feature>
<evidence type="ECO:0000256" key="4">
    <source>
        <dbReference type="ARBA" id="ARBA00022840"/>
    </source>
</evidence>
<sequence length="1311" mass="140810">MILRSSHSLLNPHLPHHQQQNKSPPHTSPTSPSMPSSRHFRKYSSQALTPSPLRRKSFVPPDSDLDGDSDLDTQFIEPDDLFRRSSTSSTKSLRNHFGLDSQPARSPLTTGKSIIPPTPFEDDEGIFLSTSPSSRSQIKASSRPSRPRAKHAMMPPDPSPAPTTPPSSSTCTTPIHIPATSTPAAKSSALHKIPAPSGTVGVKRKPTPLPVTAPYPKRGMTPLSVTKAAGDGSLGRLAPLPAPKFRSERSGRETDGLLRTESATLARLRIDKEESDAILGEEEEAVDVSPGGHITKRLARSRPVSQELIDSTSAGSHSLFHNSSTKAKHRRNTSSVAFPTTRSRTSSTSSSPVTSPKTRQRIMHSSNVPASSRGKREDAKSLVRTRKPSISQLPPPNKRVESSGSATLFFGPTIPSRTGPSATPARPRPATVIAFDSPVNASSTPAHLRPQSVFGHPFATSRHSYAGSDSPFLHTSSESGVGSSSALRAAPSSPTSEFVPLGEAEMGEISDKDGSDFAPVEVDMDAMDDEGAEDLFFSSSSFVHSRDICSDTSFGWDNSPIVSSLTVKVMQNTPSPRSKFSSAMSNLEKKYRPRDSGIVLSEDESNSTGPHVPPNFVPPAPRHRYTLGRSESVSLSMPTASTSVSTLGSGSSEQELITPIFGPSMSSGWPHFTASLSTASSLGVPNANSVDAFILNTLTQASRRGEHTQLGGVDGGGMRPPGTPHKRVKTAAAFGGARLWQSAVASKIGFDFGNDEDEDDNEEGCAKVQADKTKAKRNRKAPRKSLPAAFPLLSKASRGRGRALGAEDSDEEFGQQDTSPTERKTSYDGLGLGRPSVIKAAGTGWLLRRSSSGAISRATSGSGSMSGDGSPTGAGSATHRWQLPPPRIPPRHSPLKSSIPNHLAMNRTASSSSEASTVTTLASPTRRQRPQPRTTYGQEQNPLQGNGAHDRRASLSGLCPLETYAQPGRFEREFVEIGELGSGEFGKVMKVRRQSGHSIPGTSGEITAVKKSKRFEGVRHRLRLREEVEILQHLSNTHSVASGPGTRHPNVLAYIDSWEQDEALYIQTELCEFGNFGHFLWEYGRNFPRLDEARVWKIIADLSNGLHFIHDAGVIHLDLKPANIFITREGRFKIGDFGMASLWPRPVLPSPAGPDSSLRAVRTAFEREGDKLYLAPEVLQGRYGKAADMFSFGITVVETASNIIVPGEGEPWHRLRQDDLSQVDLPADTSPELRGLLVALLRSNPAARITSGEVRMHPVVVRTRAAMERLMEEAQRAGESPFAASPLAGVPGDFLAKVLGHDSGDVMDVGA</sequence>
<gene>
    <name evidence="9" type="ORF">DFH94DRAFT_364814</name>
</gene>
<feature type="compositionally biased region" description="Polar residues" evidence="7">
    <location>
        <begin position="128"/>
        <end position="144"/>
    </location>
</feature>
<keyword evidence="3" id="KW-0418">Kinase</keyword>
<dbReference type="Proteomes" id="UP000759537">
    <property type="component" value="Unassembled WGS sequence"/>
</dbReference>
<dbReference type="GO" id="GO:0005737">
    <property type="term" value="C:cytoplasm"/>
    <property type="evidence" value="ECO:0007669"/>
    <property type="project" value="TreeGrafter"/>
</dbReference>
<feature type="region of interest" description="Disordered" evidence="7">
    <location>
        <begin position="754"/>
        <end position="830"/>
    </location>
</feature>
<protein>
    <recommendedName>
        <fullName evidence="8">Protein kinase domain-containing protein</fullName>
    </recommendedName>
</protein>
<comment type="similarity">
    <text evidence="5">Belongs to the protein kinase superfamily. Ser/Thr protein kinase family. GCN2 subfamily.</text>
</comment>
<feature type="compositionally biased region" description="Polar residues" evidence="7">
    <location>
        <begin position="103"/>
        <end position="112"/>
    </location>
</feature>
<dbReference type="InterPro" id="IPR017441">
    <property type="entry name" value="Protein_kinase_ATP_BS"/>
</dbReference>
<evidence type="ECO:0000256" key="3">
    <source>
        <dbReference type="ARBA" id="ARBA00022777"/>
    </source>
</evidence>
<feature type="compositionally biased region" description="Low complexity" evidence="7">
    <location>
        <begin position="1"/>
        <end position="37"/>
    </location>
</feature>
<feature type="region of interest" description="Disordered" evidence="7">
    <location>
        <begin position="281"/>
        <end position="404"/>
    </location>
</feature>
<evidence type="ECO:0000256" key="2">
    <source>
        <dbReference type="ARBA" id="ARBA00022741"/>
    </source>
</evidence>
<dbReference type="InterPro" id="IPR008271">
    <property type="entry name" value="Ser/Thr_kinase_AS"/>
</dbReference>
<dbReference type="OrthoDB" id="5337378at2759"/>
<feature type="region of interest" description="Disordered" evidence="7">
    <location>
        <begin position="855"/>
        <end position="953"/>
    </location>
</feature>
<feature type="compositionally biased region" description="Acidic residues" evidence="7">
    <location>
        <begin position="754"/>
        <end position="763"/>
    </location>
</feature>
<dbReference type="InterPro" id="IPR050339">
    <property type="entry name" value="CC_SR_Kinase"/>
</dbReference>
<keyword evidence="1" id="KW-0808">Transferase</keyword>
<feature type="compositionally biased region" description="Basic and acidic residues" evidence="7">
    <location>
        <begin position="245"/>
        <end position="254"/>
    </location>
</feature>
<dbReference type="PROSITE" id="PS00107">
    <property type="entry name" value="PROTEIN_KINASE_ATP"/>
    <property type="match status" value="1"/>
</dbReference>
<dbReference type="PROSITE" id="PS00108">
    <property type="entry name" value="PROTEIN_KINASE_ST"/>
    <property type="match status" value="1"/>
</dbReference>
<feature type="compositionally biased region" description="Low complexity" evidence="7">
    <location>
        <begin position="908"/>
        <end position="935"/>
    </location>
</feature>
<organism evidence="9 10">
    <name type="scientific">Russula ochroleuca</name>
    <dbReference type="NCBI Taxonomy" id="152965"/>
    <lineage>
        <taxon>Eukaryota</taxon>
        <taxon>Fungi</taxon>
        <taxon>Dikarya</taxon>
        <taxon>Basidiomycota</taxon>
        <taxon>Agaricomycotina</taxon>
        <taxon>Agaricomycetes</taxon>
        <taxon>Russulales</taxon>
        <taxon>Russulaceae</taxon>
        <taxon>Russula</taxon>
    </lineage>
</organism>
<proteinExistence type="inferred from homology"/>
<dbReference type="GO" id="GO:0005634">
    <property type="term" value="C:nucleus"/>
    <property type="evidence" value="ECO:0007669"/>
    <property type="project" value="TreeGrafter"/>
</dbReference>
<feature type="compositionally biased region" description="Polar residues" evidence="7">
    <location>
        <begin position="308"/>
        <end position="325"/>
    </location>
</feature>
<dbReference type="InterPro" id="IPR000719">
    <property type="entry name" value="Prot_kinase_dom"/>
</dbReference>
<dbReference type="SUPFAM" id="SSF56112">
    <property type="entry name" value="Protein kinase-like (PK-like)"/>
    <property type="match status" value="1"/>
</dbReference>
<feature type="region of interest" description="Disordered" evidence="7">
    <location>
        <begin position="1"/>
        <end position="254"/>
    </location>
</feature>
<reference evidence="9" key="1">
    <citation type="submission" date="2019-10" db="EMBL/GenBank/DDBJ databases">
        <authorList>
            <consortium name="DOE Joint Genome Institute"/>
            <person name="Kuo A."/>
            <person name="Miyauchi S."/>
            <person name="Kiss E."/>
            <person name="Drula E."/>
            <person name="Kohler A."/>
            <person name="Sanchez-Garcia M."/>
            <person name="Andreopoulos B."/>
            <person name="Barry K.W."/>
            <person name="Bonito G."/>
            <person name="Buee M."/>
            <person name="Carver A."/>
            <person name="Chen C."/>
            <person name="Cichocki N."/>
            <person name="Clum A."/>
            <person name="Culley D."/>
            <person name="Crous P.W."/>
            <person name="Fauchery L."/>
            <person name="Girlanda M."/>
            <person name="Hayes R."/>
            <person name="Keri Z."/>
            <person name="LaButti K."/>
            <person name="Lipzen A."/>
            <person name="Lombard V."/>
            <person name="Magnuson J."/>
            <person name="Maillard F."/>
            <person name="Morin E."/>
            <person name="Murat C."/>
            <person name="Nolan M."/>
            <person name="Ohm R."/>
            <person name="Pangilinan J."/>
            <person name="Pereira M."/>
            <person name="Perotto S."/>
            <person name="Peter M."/>
            <person name="Riley R."/>
            <person name="Sitrit Y."/>
            <person name="Stielow B."/>
            <person name="Szollosi G."/>
            <person name="Zifcakova L."/>
            <person name="Stursova M."/>
            <person name="Spatafora J.W."/>
            <person name="Tedersoo L."/>
            <person name="Vaario L.-M."/>
            <person name="Yamada A."/>
            <person name="Yan M."/>
            <person name="Wang P."/>
            <person name="Xu J."/>
            <person name="Bruns T."/>
            <person name="Baldrian P."/>
            <person name="Vilgalys R."/>
            <person name="Henrissat B."/>
            <person name="Grigoriev I.V."/>
            <person name="Hibbett D."/>
            <person name="Nagy L.G."/>
            <person name="Martin F.M."/>
        </authorList>
    </citation>
    <scope>NUCLEOTIDE SEQUENCE</scope>
    <source>
        <strain evidence="9">Prilba</strain>
    </source>
</reference>
<dbReference type="InterPro" id="IPR011009">
    <property type="entry name" value="Kinase-like_dom_sf"/>
</dbReference>
<dbReference type="Gene3D" id="3.30.200.20">
    <property type="entry name" value="Phosphorylase Kinase, domain 1"/>
    <property type="match status" value="1"/>
</dbReference>
<accession>A0A9P5TB46</accession>
<dbReference type="EMBL" id="WHVB01000005">
    <property type="protein sequence ID" value="KAF8482440.1"/>
    <property type="molecule type" value="Genomic_DNA"/>
</dbReference>
<feature type="region of interest" description="Disordered" evidence="7">
    <location>
        <begin position="469"/>
        <end position="499"/>
    </location>
</feature>
<keyword evidence="2 6" id="KW-0547">Nucleotide-binding</keyword>
<keyword evidence="4 6" id="KW-0067">ATP-binding</keyword>
<name>A0A9P5TB46_9AGAM</name>
<dbReference type="GO" id="GO:0004672">
    <property type="term" value="F:protein kinase activity"/>
    <property type="evidence" value="ECO:0007669"/>
    <property type="project" value="InterPro"/>
</dbReference>
<dbReference type="Pfam" id="PF00069">
    <property type="entry name" value="Pkinase"/>
    <property type="match status" value="1"/>
</dbReference>
<dbReference type="PROSITE" id="PS50011">
    <property type="entry name" value="PROTEIN_KINASE_DOM"/>
    <property type="match status" value="1"/>
</dbReference>
<evidence type="ECO:0000259" key="8">
    <source>
        <dbReference type="PROSITE" id="PS50011"/>
    </source>
</evidence>
<comment type="caution">
    <text evidence="9">The sequence shown here is derived from an EMBL/GenBank/DDBJ whole genome shotgun (WGS) entry which is preliminary data.</text>
</comment>
<evidence type="ECO:0000256" key="6">
    <source>
        <dbReference type="PROSITE-ProRule" id="PRU10141"/>
    </source>
</evidence>
<evidence type="ECO:0000256" key="5">
    <source>
        <dbReference type="ARBA" id="ARBA00037982"/>
    </source>
</evidence>
<feature type="compositionally biased region" description="Low complexity" evidence="7">
    <location>
        <begin position="339"/>
        <end position="357"/>
    </location>
</feature>
<dbReference type="Gene3D" id="1.10.510.10">
    <property type="entry name" value="Transferase(Phosphotransferase) domain 1"/>
    <property type="match status" value="1"/>
</dbReference>
<feature type="domain" description="Protein kinase" evidence="8">
    <location>
        <begin position="974"/>
        <end position="1260"/>
    </location>
</feature>
<feature type="compositionally biased region" description="Pro residues" evidence="7">
    <location>
        <begin position="155"/>
        <end position="165"/>
    </location>
</feature>
<feature type="compositionally biased region" description="Low complexity" evidence="7">
    <location>
        <begin position="476"/>
        <end position="496"/>
    </location>
</feature>
<dbReference type="GO" id="GO:0005524">
    <property type="term" value="F:ATP binding"/>
    <property type="evidence" value="ECO:0007669"/>
    <property type="project" value="UniProtKB-UniRule"/>
</dbReference>
<dbReference type="PANTHER" id="PTHR11042">
    <property type="entry name" value="EUKARYOTIC TRANSLATION INITIATION FACTOR 2-ALPHA KINASE EIF2-ALPHA KINASE -RELATED"/>
    <property type="match status" value="1"/>
</dbReference>
<evidence type="ECO:0000313" key="10">
    <source>
        <dbReference type="Proteomes" id="UP000759537"/>
    </source>
</evidence>
<dbReference type="SMART" id="SM00220">
    <property type="entry name" value="S_TKc"/>
    <property type="match status" value="1"/>
</dbReference>
<reference evidence="9" key="2">
    <citation type="journal article" date="2020" name="Nat. Commun.">
        <title>Large-scale genome sequencing of mycorrhizal fungi provides insights into the early evolution of symbiotic traits.</title>
        <authorList>
            <person name="Miyauchi S."/>
            <person name="Kiss E."/>
            <person name="Kuo A."/>
            <person name="Drula E."/>
            <person name="Kohler A."/>
            <person name="Sanchez-Garcia M."/>
            <person name="Morin E."/>
            <person name="Andreopoulos B."/>
            <person name="Barry K.W."/>
            <person name="Bonito G."/>
            <person name="Buee M."/>
            <person name="Carver A."/>
            <person name="Chen C."/>
            <person name="Cichocki N."/>
            <person name="Clum A."/>
            <person name="Culley D."/>
            <person name="Crous P.W."/>
            <person name="Fauchery L."/>
            <person name="Girlanda M."/>
            <person name="Hayes R.D."/>
            <person name="Keri Z."/>
            <person name="LaButti K."/>
            <person name="Lipzen A."/>
            <person name="Lombard V."/>
            <person name="Magnuson J."/>
            <person name="Maillard F."/>
            <person name="Murat C."/>
            <person name="Nolan M."/>
            <person name="Ohm R.A."/>
            <person name="Pangilinan J."/>
            <person name="Pereira M.F."/>
            <person name="Perotto S."/>
            <person name="Peter M."/>
            <person name="Pfister S."/>
            <person name="Riley R."/>
            <person name="Sitrit Y."/>
            <person name="Stielow J.B."/>
            <person name="Szollosi G."/>
            <person name="Zifcakova L."/>
            <person name="Stursova M."/>
            <person name="Spatafora J.W."/>
            <person name="Tedersoo L."/>
            <person name="Vaario L.M."/>
            <person name="Yamada A."/>
            <person name="Yan M."/>
            <person name="Wang P."/>
            <person name="Xu J."/>
            <person name="Bruns T."/>
            <person name="Baldrian P."/>
            <person name="Vilgalys R."/>
            <person name="Dunand C."/>
            <person name="Henrissat B."/>
            <person name="Grigoriev I.V."/>
            <person name="Hibbett D."/>
            <person name="Nagy L.G."/>
            <person name="Martin F.M."/>
        </authorList>
    </citation>
    <scope>NUCLEOTIDE SEQUENCE</scope>
    <source>
        <strain evidence="9">Prilba</strain>
    </source>
</reference>
<evidence type="ECO:0000256" key="1">
    <source>
        <dbReference type="ARBA" id="ARBA00022679"/>
    </source>
</evidence>
<evidence type="ECO:0000313" key="9">
    <source>
        <dbReference type="EMBL" id="KAF8482440.1"/>
    </source>
</evidence>
<feature type="compositionally biased region" description="Low complexity" evidence="7">
    <location>
        <begin position="166"/>
        <end position="188"/>
    </location>
</feature>
<feature type="binding site" evidence="6">
    <location>
        <position position="1011"/>
    </location>
    <ligand>
        <name>ATP</name>
        <dbReference type="ChEBI" id="CHEBI:30616"/>
    </ligand>
</feature>